<dbReference type="GO" id="GO:0016432">
    <property type="term" value="F:tRNA-uridine aminocarboxypropyltransferase activity"/>
    <property type="evidence" value="ECO:0007669"/>
    <property type="project" value="UniProtKB-EC"/>
</dbReference>
<dbReference type="InterPro" id="IPR005636">
    <property type="entry name" value="DTW"/>
</dbReference>
<gene>
    <name evidence="6" type="ORF">CZ814_01389</name>
</gene>
<evidence type="ECO:0000256" key="3">
    <source>
        <dbReference type="ARBA" id="ARBA00022691"/>
    </source>
</evidence>
<keyword evidence="3" id="KW-0949">S-adenosyl-L-methionine</keyword>
<dbReference type="PANTHER" id="PTHR21392">
    <property type="entry name" value="TRNA-URIDINE AMINOCARBOXYPROPYLTRANSFERASE 2"/>
    <property type="match status" value="1"/>
</dbReference>
<dbReference type="AlphaFoldDB" id="A0A1T4RW29"/>
<evidence type="ECO:0000256" key="4">
    <source>
        <dbReference type="ARBA" id="ARBA00022694"/>
    </source>
</evidence>
<accession>A0A1T4RW29</accession>
<evidence type="ECO:0000313" key="7">
    <source>
        <dbReference type="Proteomes" id="UP000191116"/>
    </source>
</evidence>
<dbReference type="RefSeq" id="WP_080174256.1">
    <property type="nucleotide sequence ID" value="NZ_AP024854.1"/>
</dbReference>
<organism evidence="6 7">
    <name type="scientific">Photobacterium toruni</name>
    <dbReference type="NCBI Taxonomy" id="1935446"/>
    <lineage>
        <taxon>Bacteria</taxon>
        <taxon>Pseudomonadati</taxon>
        <taxon>Pseudomonadota</taxon>
        <taxon>Gammaproteobacteria</taxon>
        <taxon>Vibrionales</taxon>
        <taxon>Vibrionaceae</taxon>
        <taxon>Photobacterium</taxon>
    </lineage>
</organism>
<dbReference type="InterPro" id="IPR039262">
    <property type="entry name" value="DTWD2/TAPT"/>
</dbReference>
<dbReference type="Proteomes" id="UP000191116">
    <property type="component" value="Unassembled WGS sequence"/>
</dbReference>
<evidence type="ECO:0000259" key="5">
    <source>
        <dbReference type="SMART" id="SM01144"/>
    </source>
</evidence>
<feature type="domain" description="DTW" evidence="5">
    <location>
        <begin position="1"/>
        <end position="189"/>
    </location>
</feature>
<evidence type="ECO:0000313" key="6">
    <source>
        <dbReference type="EMBL" id="SKA19791.1"/>
    </source>
</evidence>
<evidence type="ECO:0000256" key="2">
    <source>
        <dbReference type="ARBA" id="ARBA00022679"/>
    </source>
</evidence>
<protein>
    <recommendedName>
        <fullName evidence="1">tRNA-uridine aminocarboxypropyltransferase</fullName>
        <ecNumber evidence="1">2.5.1.25</ecNumber>
    </recommendedName>
</protein>
<reference evidence="6 7" key="1">
    <citation type="submission" date="2017-02" db="EMBL/GenBank/DDBJ databases">
        <authorList>
            <person name="Peterson S.W."/>
        </authorList>
    </citation>
    <scope>NUCLEOTIDE SEQUENCE [LARGE SCALE GENOMIC DNA]</scope>
    <source>
        <strain evidence="6 7">CECT 9189</strain>
    </source>
</reference>
<dbReference type="EMBL" id="FUWP01000005">
    <property type="protein sequence ID" value="SKA19791.1"/>
    <property type="molecule type" value="Genomic_DNA"/>
</dbReference>
<dbReference type="GO" id="GO:0008033">
    <property type="term" value="P:tRNA processing"/>
    <property type="evidence" value="ECO:0007669"/>
    <property type="project" value="UniProtKB-KW"/>
</dbReference>
<keyword evidence="4" id="KW-0819">tRNA processing</keyword>
<keyword evidence="2" id="KW-0808">Transferase</keyword>
<sequence length="193" mass="22594">MACQRCGFQFNCICDIEPQLQSTADFVLLTHSRERNKDTNTGVLMTRTQPSCRVEMWHRTEPPQALLNQLQNPHYQPWLVFPSDEQHPPMHLTLPIDNDRKILFIILDATWQEARKMVRKSPWLSQLPRIALTPQQTSTYALRRNQQDGNLCTCEVGIELLNQLHEHQQAQQLQSYYDRFINTYHADKSGHAK</sequence>
<dbReference type="Pfam" id="PF03942">
    <property type="entry name" value="DTW"/>
    <property type="match status" value="1"/>
</dbReference>
<dbReference type="SMART" id="SM01144">
    <property type="entry name" value="DTW"/>
    <property type="match status" value="1"/>
</dbReference>
<evidence type="ECO:0000256" key="1">
    <source>
        <dbReference type="ARBA" id="ARBA00012386"/>
    </source>
</evidence>
<dbReference type="PANTHER" id="PTHR21392:SF1">
    <property type="entry name" value="TRNA-URIDINE AMINOCARBOXYPROPYLTRANSFERASE"/>
    <property type="match status" value="1"/>
</dbReference>
<name>A0A1T4RW29_9GAMM</name>
<dbReference type="EC" id="2.5.1.25" evidence="1"/>
<proteinExistence type="predicted"/>
<dbReference type="OrthoDB" id="370626at2"/>